<comment type="caution">
    <text evidence="11">The sequence shown here is derived from an EMBL/GenBank/DDBJ whole genome shotgun (WGS) entry which is preliminary data.</text>
</comment>
<sequence>MATIVNGFVDPVSRQLSVGQDNGEQQQLSKDHDAIKLFIGQIPRNLEEKELKPLFENFGKIYELTVLKDKYTGMHKGCAFLTYCARESAIKAQNALHEQKTLPGMSRPIQVKPADSENKGDRKLFVGMLSKQQADEDVLKLFRPFGSIEECTILRGPDGQSKGCAFVKFENPSDAHSAIRSLHGSQTMPGASSSLVVKFADTEKERQLRKIHQMSGNVSLLHPFAISHFGLYGAYTQIVNQQALAVAHQNYVSALSPPIGQLQLPPISPASSPTLSTSQSLSGPSLPSCPPLPNFTLGELPTQSEIYANEIANLSRNSVVLFYPATETLEKGSPLTSADQPYPYPYVSAYPATLGQYGHTLCQTPSSISSVHRDGLSWKFSMRLGPDGCNLFIYHLPPDFGDAELMQIFVPFGNIVSAKVFVDRLTHQSKCFGFVSYDNPQSAQAAIQAMNGFQDDPIELLGAKVNHPPTTVWTGGSHISQSDNLLERISFLYITILLSL</sequence>
<evidence type="ECO:0000256" key="2">
    <source>
        <dbReference type="ARBA" id="ARBA00004496"/>
    </source>
</evidence>
<dbReference type="InterPro" id="IPR034648">
    <property type="entry name" value="CELF3/4/5/6_RRM1"/>
</dbReference>
<evidence type="ECO:0000256" key="7">
    <source>
        <dbReference type="ARBA" id="ARBA00023242"/>
    </source>
</evidence>
<feature type="compositionally biased region" description="Low complexity" evidence="9">
    <location>
        <begin position="269"/>
        <end position="286"/>
    </location>
</feature>
<dbReference type="CDD" id="cd12635">
    <property type="entry name" value="RRM2_CELF3_4_5_6"/>
    <property type="match status" value="1"/>
</dbReference>
<dbReference type="GO" id="GO:0003729">
    <property type="term" value="F:mRNA binding"/>
    <property type="evidence" value="ECO:0007669"/>
    <property type="project" value="UniProtKB-ARBA"/>
</dbReference>
<dbReference type="GO" id="GO:0005634">
    <property type="term" value="C:nucleus"/>
    <property type="evidence" value="ECO:0007669"/>
    <property type="project" value="UniProtKB-SubCell"/>
</dbReference>
<proteinExistence type="inferred from homology"/>
<keyword evidence="6 8" id="KW-0694">RNA-binding</keyword>
<comment type="similarity">
    <text evidence="3">Belongs to the CELF/BRUNOL family.</text>
</comment>
<dbReference type="Proteomes" id="UP000886998">
    <property type="component" value="Unassembled WGS sequence"/>
</dbReference>
<name>A0A8X7C9P4_9ARAC</name>
<dbReference type="FunFam" id="3.30.70.330:FF:000383">
    <property type="entry name" value="Sex lethal, isoform D"/>
    <property type="match status" value="1"/>
</dbReference>
<dbReference type="Pfam" id="PF00076">
    <property type="entry name" value="RRM_1"/>
    <property type="match status" value="3"/>
</dbReference>
<dbReference type="CDD" id="cd12632">
    <property type="entry name" value="RRM1_CELF3_4_5_6"/>
    <property type="match status" value="1"/>
</dbReference>
<dbReference type="PANTHER" id="PTHR24012">
    <property type="entry name" value="RNA BINDING PROTEIN"/>
    <property type="match status" value="1"/>
</dbReference>
<dbReference type="InterPro" id="IPR035979">
    <property type="entry name" value="RBD_domain_sf"/>
</dbReference>
<keyword evidence="12" id="KW-1185">Reference proteome</keyword>
<accession>A0A8X7C9P4</accession>
<dbReference type="EMBL" id="BMAV01014598">
    <property type="protein sequence ID" value="GFY63079.1"/>
    <property type="molecule type" value="Genomic_DNA"/>
</dbReference>
<feature type="domain" description="RRM" evidence="10">
    <location>
        <begin position="35"/>
        <end position="116"/>
    </location>
</feature>
<evidence type="ECO:0000259" key="10">
    <source>
        <dbReference type="PROSITE" id="PS50102"/>
    </source>
</evidence>
<keyword evidence="7" id="KW-0539">Nucleus</keyword>
<dbReference type="SMART" id="SM00360">
    <property type="entry name" value="RRM"/>
    <property type="match status" value="3"/>
</dbReference>
<evidence type="ECO:0000256" key="3">
    <source>
        <dbReference type="ARBA" id="ARBA00009621"/>
    </source>
</evidence>
<keyword evidence="4" id="KW-0963">Cytoplasm</keyword>
<dbReference type="PROSITE" id="PS50102">
    <property type="entry name" value="RRM"/>
    <property type="match status" value="3"/>
</dbReference>
<dbReference type="GO" id="GO:0009967">
    <property type="term" value="P:positive regulation of signal transduction"/>
    <property type="evidence" value="ECO:0007669"/>
    <property type="project" value="UniProtKB-ARBA"/>
</dbReference>
<feature type="domain" description="RRM" evidence="10">
    <location>
        <begin position="389"/>
        <end position="465"/>
    </location>
</feature>
<evidence type="ECO:0000313" key="11">
    <source>
        <dbReference type="EMBL" id="GFY63079.1"/>
    </source>
</evidence>
<dbReference type="SUPFAM" id="SSF54928">
    <property type="entry name" value="RNA-binding domain, RBD"/>
    <property type="match status" value="2"/>
</dbReference>
<evidence type="ECO:0000256" key="1">
    <source>
        <dbReference type="ARBA" id="ARBA00004123"/>
    </source>
</evidence>
<protein>
    <submittedName>
        <fullName evidence="11">CUGBP Elav-like family member 4</fullName>
    </submittedName>
</protein>
<dbReference type="AlphaFoldDB" id="A0A8X7C9P4"/>
<dbReference type="FunFam" id="3.30.70.330:FF:000010">
    <property type="entry name" value="CUGBP Elav-like family member 4 isoform 3"/>
    <property type="match status" value="1"/>
</dbReference>
<dbReference type="InterPro" id="IPR012677">
    <property type="entry name" value="Nucleotide-bd_a/b_plait_sf"/>
</dbReference>
<evidence type="ECO:0000313" key="12">
    <source>
        <dbReference type="Proteomes" id="UP000886998"/>
    </source>
</evidence>
<dbReference type="FunFam" id="3.30.70.330:FF:000007">
    <property type="entry name" value="CUGBP Elav-like family member 4 isoform 3"/>
    <property type="match status" value="1"/>
</dbReference>
<dbReference type="InterPro" id="IPR000504">
    <property type="entry name" value="RRM_dom"/>
</dbReference>
<dbReference type="GO" id="GO:0010629">
    <property type="term" value="P:negative regulation of gene expression"/>
    <property type="evidence" value="ECO:0007669"/>
    <property type="project" value="UniProtKB-ARBA"/>
</dbReference>
<gene>
    <name evidence="11" type="primary">celf4</name>
    <name evidence="11" type="ORF">TNIN_129292</name>
</gene>
<feature type="region of interest" description="Disordered" evidence="9">
    <location>
        <begin position="266"/>
        <end position="286"/>
    </location>
</feature>
<dbReference type="GO" id="GO:0005737">
    <property type="term" value="C:cytoplasm"/>
    <property type="evidence" value="ECO:0007669"/>
    <property type="project" value="UniProtKB-SubCell"/>
</dbReference>
<organism evidence="11 12">
    <name type="scientific">Trichonephila inaurata madagascariensis</name>
    <dbReference type="NCBI Taxonomy" id="2747483"/>
    <lineage>
        <taxon>Eukaryota</taxon>
        <taxon>Metazoa</taxon>
        <taxon>Ecdysozoa</taxon>
        <taxon>Arthropoda</taxon>
        <taxon>Chelicerata</taxon>
        <taxon>Arachnida</taxon>
        <taxon>Araneae</taxon>
        <taxon>Araneomorphae</taxon>
        <taxon>Entelegynae</taxon>
        <taxon>Araneoidea</taxon>
        <taxon>Nephilidae</taxon>
        <taxon>Trichonephila</taxon>
        <taxon>Trichonephila inaurata</taxon>
    </lineage>
</organism>
<keyword evidence="5" id="KW-0677">Repeat</keyword>
<comment type="subcellular location">
    <subcellularLocation>
        <location evidence="2">Cytoplasm</location>
    </subcellularLocation>
    <subcellularLocation>
        <location evidence="1">Nucleus</location>
    </subcellularLocation>
</comment>
<evidence type="ECO:0000256" key="5">
    <source>
        <dbReference type="ARBA" id="ARBA00022737"/>
    </source>
</evidence>
<feature type="domain" description="RRM" evidence="10">
    <location>
        <begin position="122"/>
        <end position="202"/>
    </location>
</feature>
<evidence type="ECO:0000256" key="4">
    <source>
        <dbReference type="ARBA" id="ARBA00022490"/>
    </source>
</evidence>
<evidence type="ECO:0000256" key="9">
    <source>
        <dbReference type="SAM" id="MobiDB-lite"/>
    </source>
</evidence>
<dbReference type="Gene3D" id="3.30.70.330">
    <property type="match status" value="3"/>
</dbReference>
<dbReference type="OrthoDB" id="410044at2759"/>
<evidence type="ECO:0000256" key="6">
    <source>
        <dbReference type="ARBA" id="ARBA00022884"/>
    </source>
</evidence>
<reference evidence="11" key="1">
    <citation type="submission" date="2020-08" db="EMBL/GenBank/DDBJ databases">
        <title>Multicomponent nature underlies the extraordinary mechanical properties of spider dragline silk.</title>
        <authorList>
            <person name="Kono N."/>
            <person name="Nakamura H."/>
            <person name="Mori M."/>
            <person name="Yoshida Y."/>
            <person name="Ohtoshi R."/>
            <person name="Malay A.D."/>
            <person name="Moran D.A.P."/>
            <person name="Tomita M."/>
            <person name="Numata K."/>
            <person name="Arakawa K."/>
        </authorList>
    </citation>
    <scope>NUCLEOTIDE SEQUENCE</scope>
</reference>
<evidence type="ECO:0000256" key="8">
    <source>
        <dbReference type="PROSITE-ProRule" id="PRU00176"/>
    </source>
</evidence>